<dbReference type="EMBL" id="KI271625">
    <property type="protein sequence ID" value="ERL63650.1"/>
    <property type="molecule type" value="Genomic_DNA"/>
</dbReference>
<keyword evidence="8 10" id="KW-0299">Galactose metabolism</keyword>
<evidence type="ECO:0000259" key="11">
    <source>
        <dbReference type="Pfam" id="PF01087"/>
    </source>
</evidence>
<dbReference type="Pfam" id="PF01087">
    <property type="entry name" value="GalP_UDP_transf"/>
    <property type="match status" value="1"/>
</dbReference>
<evidence type="ECO:0000259" key="12">
    <source>
        <dbReference type="Pfam" id="PF02744"/>
    </source>
</evidence>
<keyword evidence="5 10" id="KW-0963">Cytoplasm</keyword>
<keyword evidence="6 10" id="KW-0808">Transferase</keyword>
<keyword evidence="14" id="KW-1185">Reference proteome</keyword>
<evidence type="ECO:0000313" key="13">
    <source>
        <dbReference type="EMBL" id="ERL63650.1"/>
    </source>
</evidence>
<keyword evidence="7 10" id="KW-0548">Nucleotidyltransferase</keyword>
<dbReference type="HAMAP" id="MF_00571">
    <property type="entry name" value="GalP_UDP_trans"/>
    <property type="match status" value="1"/>
</dbReference>
<evidence type="ECO:0000256" key="6">
    <source>
        <dbReference type="ARBA" id="ARBA00022679"/>
    </source>
</evidence>
<feature type="domain" description="Galactose-1-phosphate uridyl transferase C-terminal" evidence="12">
    <location>
        <begin position="257"/>
        <end position="450"/>
    </location>
</feature>
<evidence type="ECO:0000256" key="1">
    <source>
        <dbReference type="ARBA" id="ARBA00001107"/>
    </source>
</evidence>
<evidence type="ECO:0000256" key="8">
    <source>
        <dbReference type="ARBA" id="ARBA00023144"/>
    </source>
</evidence>
<dbReference type="NCBIfam" id="NF003633">
    <property type="entry name" value="PRK05270.2-2"/>
    <property type="match status" value="1"/>
</dbReference>
<sequence length="508" mass="57254">MNSEKKEVQEIMAKTALVAAFVKAIIAANPEYEAVDDVYLSNRILALVGDDALHLTTETTNVIDLKDELVAHAVKTGEIDDSQPDRDILGDQLMDLYTPTPGLVNREFWKRYEESPEAATNYFHSLSENNDYIQTRRIAKNIRYLTPTDYGKLEITINLSKPEKDPKAIAAAAKQKNNTNYPQCQLCLQNEGYKGRLDYPARSNHRIIRFDINGHHWGFQYSPYAYFNEHSIFLDTIHEPMHITEETFVNLLHIVTVWPHYFVGSNADLPIVGGSMLSHEHYQGGRHTFPMTVAKLDSTFTWPAHPNVTAGIVHWPMSCIRLTAADTTDLVAAAEEIRAAWQEYSDDALDIRAYTDGTRHHTVTPIASRTATGDYQLDLVLRDNQTSAQYPDGIFHPHQDVQHIKKENIGLIEVMGLAVLPARLKDELAEVEKFLLGQDNAMKEYHRPWAEQLAKDNAGRISASNVEDIVRQAVGHVFLRVLMDAGVYKRDAAGQAGFQRFISSVTGQ</sequence>
<reference evidence="14" key="1">
    <citation type="journal article" date="2013" name="Genome Announc.">
        <title>Whole-Genome Sequencing of Lactobacillus shenzhenensis Strain LY-73T.</title>
        <authorList>
            <person name="Lin Z."/>
            <person name="Liu Z."/>
            <person name="Yang R."/>
            <person name="Zou Y."/>
            <person name="Wan D."/>
            <person name="Chen J."/>
            <person name="Guo M."/>
            <person name="Zhao J."/>
            <person name="Fang C."/>
            <person name="Yang R."/>
            <person name="Liu F."/>
        </authorList>
    </citation>
    <scope>NUCLEOTIDE SEQUENCE [LARGE SCALE GENOMIC DNA]</scope>
    <source>
        <strain evidence="14">LY-73</strain>
    </source>
</reference>
<dbReference type="GO" id="GO:0006012">
    <property type="term" value="P:galactose metabolic process"/>
    <property type="evidence" value="ECO:0007669"/>
    <property type="project" value="UniProtKB-UniRule"/>
</dbReference>
<evidence type="ECO:0000256" key="2">
    <source>
        <dbReference type="ARBA" id="ARBA00004496"/>
    </source>
</evidence>
<proteinExistence type="inferred from homology"/>
<dbReference type="AlphaFoldDB" id="U4TJV8"/>
<evidence type="ECO:0000256" key="9">
    <source>
        <dbReference type="ARBA" id="ARBA00023277"/>
    </source>
</evidence>
<dbReference type="eggNOG" id="COG4468">
    <property type="taxonomic scope" value="Bacteria"/>
</dbReference>
<dbReference type="Proteomes" id="UP000030647">
    <property type="component" value="Unassembled WGS sequence"/>
</dbReference>
<dbReference type="NCBIfam" id="NF003631">
    <property type="entry name" value="PRK05270.1-5"/>
    <property type="match status" value="1"/>
</dbReference>
<dbReference type="STRING" id="1231336.L248_2479"/>
<gene>
    <name evidence="10 13" type="primary">galT</name>
    <name evidence="13" type="ORF">L248_2479</name>
</gene>
<comment type="pathway">
    <text evidence="3 10">Carbohydrate metabolism; galactose metabolism.</text>
</comment>
<dbReference type="PROSITE" id="PS01163">
    <property type="entry name" value="GAL_P_UDP_TRANSF_II"/>
    <property type="match status" value="1"/>
</dbReference>
<dbReference type="GO" id="GO:0005737">
    <property type="term" value="C:cytoplasm"/>
    <property type="evidence" value="ECO:0007669"/>
    <property type="project" value="UniProtKB-SubCell"/>
</dbReference>
<dbReference type="InterPro" id="IPR000766">
    <property type="entry name" value="GalP_uridyl_Trfase_II"/>
</dbReference>
<evidence type="ECO:0000313" key="14">
    <source>
        <dbReference type="Proteomes" id="UP000030647"/>
    </source>
</evidence>
<dbReference type="EC" id="2.7.7.12" evidence="10"/>
<dbReference type="InterPro" id="IPR005849">
    <property type="entry name" value="GalP_Utransf_N"/>
</dbReference>
<dbReference type="PANTHER" id="PTHR39191:SF1">
    <property type="entry name" value="DUF4922 DOMAIN-CONTAINING PROTEIN"/>
    <property type="match status" value="1"/>
</dbReference>
<dbReference type="Pfam" id="PF02744">
    <property type="entry name" value="GalP_UDP_tr_C"/>
    <property type="match status" value="1"/>
</dbReference>
<keyword evidence="9 10" id="KW-0119">Carbohydrate metabolism</keyword>
<accession>U4TJV8</accession>
<organism evidence="13 14">
    <name type="scientific">Schleiferilactobacillus shenzhenensis LY-73</name>
    <dbReference type="NCBI Taxonomy" id="1231336"/>
    <lineage>
        <taxon>Bacteria</taxon>
        <taxon>Bacillati</taxon>
        <taxon>Bacillota</taxon>
        <taxon>Bacilli</taxon>
        <taxon>Lactobacillales</taxon>
        <taxon>Lactobacillaceae</taxon>
        <taxon>Schleiferilactobacillus</taxon>
    </lineage>
</organism>
<dbReference type="GO" id="GO:0008108">
    <property type="term" value="F:UDP-glucose:hexose-1-phosphate uridylyltransferase activity"/>
    <property type="evidence" value="ECO:0007669"/>
    <property type="project" value="UniProtKB-UniRule"/>
</dbReference>
<feature type="domain" description="Galactose-1-phosphate uridyl transferase N-terminal" evidence="11">
    <location>
        <begin position="32"/>
        <end position="240"/>
    </location>
</feature>
<dbReference type="NCBIfam" id="TIGR01239">
    <property type="entry name" value="galT_2"/>
    <property type="match status" value="1"/>
</dbReference>
<dbReference type="UniPathway" id="UPA00214"/>
<protein>
    <recommendedName>
        <fullName evidence="10">Galactose-1-phosphate uridylyltransferase</fullName>
        <shortName evidence="10">Gal-1-P uridylyltransferase</shortName>
        <ecNumber evidence="10">2.7.7.12</ecNumber>
    </recommendedName>
    <alternativeName>
        <fullName evidence="10">UDP-glucose--hexose-1-phosphate uridylyltransferase</fullName>
    </alternativeName>
</protein>
<evidence type="ECO:0000256" key="10">
    <source>
        <dbReference type="HAMAP-Rule" id="MF_00571"/>
    </source>
</evidence>
<evidence type="ECO:0000256" key="3">
    <source>
        <dbReference type="ARBA" id="ARBA00004947"/>
    </source>
</evidence>
<evidence type="ECO:0000256" key="7">
    <source>
        <dbReference type="ARBA" id="ARBA00022695"/>
    </source>
</evidence>
<comment type="subcellular location">
    <subcellularLocation>
        <location evidence="2 10">Cytoplasm</location>
    </subcellularLocation>
</comment>
<dbReference type="HOGENOM" id="CLU_047799_0_0_9"/>
<name>U4TJV8_9LACO</name>
<dbReference type="InterPro" id="IPR023425">
    <property type="entry name" value="GalP_uridyl_Trfase_II_CS"/>
</dbReference>
<evidence type="ECO:0000256" key="4">
    <source>
        <dbReference type="ARBA" id="ARBA00008706"/>
    </source>
</evidence>
<comment type="catalytic activity">
    <reaction evidence="1 10">
        <text>alpha-D-galactose 1-phosphate + UDP-alpha-D-glucose = alpha-D-glucose 1-phosphate + UDP-alpha-D-galactose</text>
        <dbReference type="Rhea" id="RHEA:13989"/>
        <dbReference type="ChEBI" id="CHEBI:58336"/>
        <dbReference type="ChEBI" id="CHEBI:58601"/>
        <dbReference type="ChEBI" id="CHEBI:58885"/>
        <dbReference type="ChEBI" id="CHEBI:66914"/>
        <dbReference type="EC" id="2.7.7.12"/>
    </reaction>
</comment>
<dbReference type="InterPro" id="IPR005850">
    <property type="entry name" value="GalP_Utransf_C"/>
</dbReference>
<comment type="similarity">
    <text evidence="4 10">Belongs to the galactose-1-phosphate uridylyltransferase type 2 family.</text>
</comment>
<dbReference type="NCBIfam" id="NF003630">
    <property type="entry name" value="PRK05270.1-3"/>
    <property type="match status" value="1"/>
</dbReference>
<dbReference type="PIRSF" id="PIRSF006005">
    <property type="entry name" value="GalT_BS"/>
    <property type="match status" value="1"/>
</dbReference>
<evidence type="ECO:0000256" key="5">
    <source>
        <dbReference type="ARBA" id="ARBA00022490"/>
    </source>
</evidence>
<dbReference type="PANTHER" id="PTHR39191">
    <property type="entry name" value="GALACTOSE-1-PHOSPHATE URIDYLYLTRANSFERASE"/>
    <property type="match status" value="1"/>
</dbReference>
<dbReference type="NCBIfam" id="NF003629">
    <property type="entry name" value="PRK05270.1-2"/>
    <property type="match status" value="1"/>
</dbReference>